<feature type="transmembrane region" description="Helical" evidence="2">
    <location>
        <begin position="87"/>
        <end position="111"/>
    </location>
</feature>
<feature type="transmembrane region" description="Helical" evidence="2">
    <location>
        <begin position="207"/>
        <end position="233"/>
    </location>
</feature>
<feature type="compositionally biased region" description="Low complexity" evidence="1">
    <location>
        <begin position="589"/>
        <end position="598"/>
    </location>
</feature>
<comment type="caution">
    <text evidence="3">The sequence shown here is derived from an EMBL/GenBank/DDBJ whole genome shotgun (WGS) entry which is preliminary data.</text>
</comment>
<dbReference type="EMBL" id="BOMY01000030">
    <property type="protein sequence ID" value="GIF21553.1"/>
    <property type="molecule type" value="Genomic_DNA"/>
</dbReference>
<dbReference type="RefSeq" id="WP_203808252.1">
    <property type="nucleotide sequence ID" value="NZ_BOMY01000030.1"/>
</dbReference>
<evidence type="ECO:0000256" key="1">
    <source>
        <dbReference type="SAM" id="MobiDB-lite"/>
    </source>
</evidence>
<feature type="transmembrane region" description="Helical" evidence="2">
    <location>
        <begin position="379"/>
        <end position="398"/>
    </location>
</feature>
<dbReference type="Proteomes" id="UP000623608">
    <property type="component" value="Unassembled WGS sequence"/>
</dbReference>
<keyword evidence="2" id="KW-1133">Transmembrane helix</keyword>
<proteinExistence type="predicted"/>
<feature type="transmembrane region" description="Helical" evidence="2">
    <location>
        <begin position="771"/>
        <end position="792"/>
    </location>
</feature>
<organism evidence="3 4">
    <name type="scientific">Paractinoplanes tereljensis</name>
    <dbReference type="NCBI Taxonomy" id="571912"/>
    <lineage>
        <taxon>Bacteria</taxon>
        <taxon>Bacillati</taxon>
        <taxon>Actinomycetota</taxon>
        <taxon>Actinomycetes</taxon>
        <taxon>Micromonosporales</taxon>
        <taxon>Micromonosporaceae</taxon>
        <taxon>Paractinoplanes</taxon>
    </lineage>
</organism>
<dbReference type="AlphaFoldDB" id="A0A919NNR8"/>
<feature type="transmembrane region" description="Helical" evidence="2">
    <location>
        <begin position="61"/>
        <end position="80"/>
    </location>
</feature>
<feature type="transmembrane region" description="Helical" evidence="2">
    <location>
        <begin position="354"/>
        <end position="373"/>
    </location>
</feature>
<evidence type="ECO:0000256" key="2">
    <source>
        <dbReference type="SAM" id="Phobius"/>
    </source>
</evidence>
<dbReference type="InterPro" id="IPR018580">
    <property type="entry name" value="Uncharacterised_YfhO"/>
</dbReference>
<dbReference type="Pfam" id="PF09586">
    <property type="entry name" value="YfhO"/>
    <property type="match status" value="1"/>
</dbReference>
<dbReference type="PANTHER" id="PTHR38454:SF1">
    <property type="entry name" value="INTEGRAL MEMBRANE PROTEIN"/>
    <property type="match status" value="1"/>
</dbReference>
<feature type="transmembrane region" description="Helical" evidence="2">
    <location>
        <begin position="410"/>
        <end position="429"/>
    </location>
</feature>
<accession>A0A919NNR8</accession>
<gene>
    <name evidence="3" type="ORF">Ate02nite_42830</name>
</gene>
<keyword evidence="2" id="KW-0472">Membrane</keyword>
<dbReference type="PANTHER" id="PTHR38454">
    <property type="entry name" value="INTEGRAL MEMBRANE PROTEIN-RELATED"/>
    <property type="match status" value="1"/>
</dbReference>
<feature type="transmembrane region" description="Helical" evidence="2">
    <location>
        <begin position="117"/>
        <end position="134"/>
    </location>
</feature>
<name>A0A919NNR8_9ACTN</name>
<keyword evidence="4" id="KW-1185">Reference proteome</keyword>
<evidence type="ECO:0000313" key="4">
    <source>
        <dbReference type="Proteomes" id="UP000623608"/>
    </source>
</evidence>
<evidence type="ECO:0000313" key="3">
    <source>
        <dbReference type="EMBL" id="GIF21553.1"/>
    </source>
</evidence>
<feature type="transmembrane region" description="Helical" evidence="2">
    <location>
        <begin position="141"/>
        <end position="160"/>
    </location>
</feature>
<reference evidence="3" key="1">
    <citation type="submission" date="2021-01" db="EMBL/GenBank/DDBJ databases">
        <title>Whole genome shotgun sequence of Actinoplanes tereljensis NBRC 105297.</title>
        <authorList>
            <person name="Komaki H."/>
            <person name="Tamura T."/>
        </authorList>
    </citation>
    <scope>NUCLEOTIDE SEQUENCE</scope>
    <source>
        <strain evidence="3">NBRC 105297</strain>
    </source>
</reference>
<feature type="transmembrane region" description="Helical" evidence="2">
    <location>
        <begin position="295"/>
        <end position="316"/>
    </location>
</feature>
<feature type="transmembrane region" description="Helical" evidence="2">
    <location>
        <begin position="264"/>
        <end position="283"/>
    </location>
</feature>
<feature type="region of interest" description="Disordered" evidence="1">
    <location>
        <begin position="585"/>
        <end position="607"/>
    </location>
</feature>
<keyword evidence="2" id="KW-0812">Transmembrane</keyword>
<protein>
    <submittedName>
        <fullName evidence="3">Membrane protein</fullName>
    </submittedName>
</protein>
<sequence length="810" mass="86807">MGAYCLSLFANGTYPFGPASRAVNDLGNQFIPFHAELWDLEHGKASGDLFFSWSSGYGTSFLPDFFSFLASPFSWLVGLFPRDLLDLPVFLVTLLGLGLAAGLMTVFLGRLAPGSPWWRMLLGVGYGLCGWVINDAFADPMWLWGLAALPALCIAADWCLQERHWVLGTLIVTAAWLGNFYTAAMVTIAAALIFLVRFLLTRFSWAVLLRAGSMTLVGVLLAAPVIIVCGLASNGAQPPPPIDFRGAPPLLDVLGQFLPGGKSLVSAPNILIGLFGLLLVAAYPFHRGVPGRERLAWIGLLVLVMLSFFWRPTILLWHGLAIPNGSPYRAAFVFSGMLTMVAWLSLARRPRVTALLAGALLVLLLLVLARNTTAVRPSTWRSVLIGGPLMLGALVLLLRANTARWLRTGSAAVLVIAVFFGAAYSTYVADAVRKDIPFFDPHPTLQDADVRRTFDAIQAARTWPAARVETGPHRFANGDPALLRAEGSRYYDTYVMAETSEALQSLGISWTWRGRHIHSPTDPVTRALMAVNTYVDDAGQVVPAGPAAPMVTVHPADSGGKPFTSAFARQEELLGATVYEKPTLSYTDGPAATPTGTGWEVPPTPKGSRWTTFTATCTPGREAYFYTPWFAGVVRSPQKEISFVAVEPMTSNPMRSLGTVPADGKVKLEMWTSKPQVLPGPVLGCLDHAAFTAAVERLRATGATKVEAGGHTLTATLPAGSTGTAVLAVPATKGWTCEGKPPTSYYGFIGVPLRDNETSVKCSFEPPGLRVGLAIAGIALIALLAVPITVTLRKRRRASPAATDPEAVNA</sequence>
<feature type="transmembrane region" description="Helical" evidence="2">
    <location>
        <begin position="328"/>
        <end position="347"/>
    </location>
</feature>
<feature type="transmembrane region" description="Helical" evidence="2">
    <location>
        <begin position="180"/>
        <end position="200"/>
    </location>
</feature>